<gene>
    <name evidence="1" type="ORF">PC117_g11699</name>
</gene>
<name>A0A8T1DC14_9STRA</name>
<sequence length="88" mass="9856">MASCTTPGMEHEKLARRWRQKVLLELPFLVAAEQLEKRAYPTMPLLCALSLLSIITQDTLSALQFDRQNPSEAIILCRNAGYGDSYAS</sequence>
<reference evidence="1" key="1">
    <citation type="submission" date="2018-10" db="EMBL/GenBank/DDBJ databases">
        <title>Effector identification in a new, highly contiguous assembly of the strawberry crown rot pathogen Phytophthora cactorum.</title>
        <authorList>
            <person name="Armitage A.D."/>
            <person name="Nellist C.F."/>
            <person name="Bates H."/>
            <person name="Vickerstaff R.J."/>
            <person name="Harrison R.J."/>
        </authorList>
    </citation>
    <scope>NUCLEOTIDE SEQUENCE</scope>
    <source>
        <strain evidence="1">4040</strain>
    </source>
</reference>
<evidence type="ECO:0000313" key="2">
    <source>
        <dbReference type="Proteomes" id="UP000736787"/>
    </source>
</evidence>
<dbReference type="EMBL" id="RCMK01000308">
    <property type="protein sequence ID" value="KAG2937393.1"/>
    <property type="molecule type" value="Genomic_DNA"/>
</dbReference>
<protein>
    <submittedName>
        <fullName evidence="1">Uncharacterized protein</fullName>
    </submittedName>
</protein>
<organism evidence="1 2">
    <name type="scientific">Phytophthora cactorum</name>
    <dbReference type="NCBI Taxonomy" id="29920"/>
    <lineage>
        <taxon>Eukaryota</taxon>
        <taxon>Sar</taxon>
        <taxon>Stramenopiles</taxon>
        <taxon>Oomycota</taxon>
        <taxon>Peronosporomycetes</taxon>
        <taxon>Peronosporales</taxon>
        <taxon>Peronosporaceae</taxon>
        <taxon>Phytophthora</taxon>
    </lineage>
</organism>
<dbReference type="AlphaFoldDB" id="A0A8T1DC14"/>
<proteinExistence type="predicted"/>
<evidence type="ECO:0000313" key="1">
    <source>
        <dbReference type="EMBL" id="KAG2937393.1"/>
    </source>
</evidence>
<dbReference type="Proteomes" id="UP000736787">
    <property type="component" value="Unassembled WGS sequence"/>
</dbReference>
<accession>A0A8T1DC14</accession>
<comment type="caution">
    <text evidence="1">The sequence shown here is derived from an EMBL/GenBank/DDBJ whole genome shotgun (WGS) entry which is preliminary data.</text>
</comment>